<proteinExistence type="predicted"/>
<gene>
    <name evidence="1" type="ORF">EVAR_54006_1</name>
</gene>
<sequence>MYIFLIAPIGSFIAGVNCDLRRRTEQCSEAVCAAEHVHRRAAVRVRSTVHVDLNRYYTYTKFFSSPGSSCMTFFISLLSKLHTRSRVEHDLWTWRTVRAPVLFEAQRSIYMIATVRGIEAVWPSSCAKRRRPSHVFMRTRR</sequence>
<name>A0A4C1YP29_EUMVA</name>
<keyword evidence="2" id="KW-1185">Reference proteome</keyword>
<reference evidence="1 2" key="1">
    <citation type="journal article" date="2019" name="Commun. Biol.">
        <title>The bagworm genome reveals a unique fibroin gene that provides high tensile strength.</title>
        <authorList>
            <person name="Kono N."/>
            <person name="Nakamura H."/>
            <person name="Ohtoshi R."/>
            <person name="Tomita M."/>
            <person name="Numata K."/>
            <person name="Arakawa K."/>
        </authorList>
    </citation>
    <scope>NUCLEOTIDE SEQUENCE [LARGE SCALE GENOMIC DNA]</scope>
</reference>
<protein>
    <submittedName>
        <fullName evidence="1">Uncharacterized protein</fullName>
    </submittedName>
</protein>
<evidence type="ECO:0000313" key="2">
    <source>
        <dbReference type="Proteomes" id="UP000299102"/>
    </source>
</evidence>
<dbReference type="EMBL" id="BGZK01001361">
    <property type="protein sequence ID" value="GBP78221.1"/>
    <property type="molecule type" value="Genomic_DNA"/>
</dbReference>
<dbReference type="Proteomes" id="UP000299102">
    <property type="component" value="Unassembled WGS sequence"/>
</dbReference>
<accession>A0A4C1YP29</accession>
<organism evidence="1 2">
    <name type="scientific">Eumeta variegata</name>
    <name type="common">Bagworm moth</name>
    <name type="synonym">Eumeta japonica</name>
    <dbReference type="NCBI Taxonomy" id="151549"/>
    <lineage>
        <taxon>Eukaryota</taxon>
        <taxon>Metazoa</taxon>
        <taxon>Ecdysozoa</taxon>
        <taxon>Arthropoda</taxon>
        <taxon>Hexapoda</taxon>
        <taxon>Insecta</taxon>
        <taxon>Pterygota</taxon>
        <taxon>Neoptera</taxon>
        <taxon>Endopterygota</taxon>
        <taxon>Lepidoptera</taxon>
        <taxon>Glossata</taxon>
        <taxon>Ditrysia</taxon>
        <taxon>Tineoidea</taxon>
        <taxon>Psychidae</taxon>
        <taxon>Oiketicinae</taxon>
        <taxon>Eumeta</taxon>
    </lineage>
</organism>
<evidence type="ECO:0000313" key="1">
    <source>
        <dbReference type="EMBL" id="GBP78221.1"/>
    </source>
</evidence>
<dbReference type="AlphaFoldDB" id="A0A4C1YP29"/>
<comment type="caution">
    <text evidence="1">The sequence shown here is derived from an EMBL/GenBank/DDBJ whole genome shotgun (WGS) entry which is preliminary data.</text>
</comment>